<feature type="domain" description="DUF7923" evidence="3">
    <location>
        <begin position="80"/>
        <end position="262"/>
    </location>
</feature>
<dbReference type="Pfam" id="PF25543">
    <property type="entry name" value="zf-CCCH_tandem"/>
    <property type="match status" value="1"/>
</dbReference>
<keyword evidence="1" id="KW-0175">Coiled coil</keyword>
<evidence type="ECO:0000313" key="6">
    <source>
        <dbReference type="Proteomes" id="UP001278766"/>
    </source>
</evidence>
<comment type="caution">
    <text evidence="5">The sequence shown here is derived from an EMBL/GenBank/DDBJ whole genome shotgun (WGS) entry which is preliminary data.</text>
</comment>
<dbReference type="Proteomes" id="UP001278766">
    <property type="component" value="Unassembled WGS sequence"/>
</dbReference>
<organism evidence="5 6">
    <name type="scientific">Chaetomium fimeti</name>
    <dbReference type="NCBI Taxonomy" id="1854472"/>
    <lineage>
        <taxon>Eukaryota</taxon>
        <taxon>Fungi</taxon>
        <taxon>Dikarya</taxon>
        <taxon>Ascomycota</taxon>
        <taxon>Pezizomycotina</taxon>
        <taxon>Sordariomycetes</taxon>
        <taxon>Sordariomycetidae</taxon>
        <taxon>Sordariales</taxon>
        <taxon>Chaetomiaceae</taxon>
        <taxon>Chaetomium</taxon>
    </lineage>
</organism>
<protein>
    <recommendedName>
        <fullName evidence="7">C3H1-type domain-containing protein</fullName>
    </recommendedName>
</protein>
<reference evidence="5" key="2">
    <citation type="submission" date="2023-06" db="EMBL/GenBank/DDBJ databases">
        <authorList>
            <consortium name="Lawrence Berkeley National Laboratory"/>
            <person name="Haridas S."/>
            <person name="Hensen N."/>
            <person name="Bonometti L."/>
            <person name="Westerberg I."/>
            <person name="Brannstrom I.O."/>
            <person name="Guillou S."/>
            <person name="Cros-Aarteil S."/>
            <person name="Calhoun S."/>
            <person name="Kuo A."/>
            <person name="Mondo S."/>
            <person name="Pangilinan J."/>
            <person name="Riley R."/>
            <person name="Labutti K."/>
            <person name="Andreopoulos B."/>
            <person name="Lipzen A."/>
            <person name="Chen C."/>
            <person name="Yanf M."/>
            <person name="Daum C."/>
            <person name="Ng V."/>
            <person name="Clum A."/>
            <person name="Steindorff A."/>
            <person name="Ohm R."/>
            <person name="Martin F."/>
            <person name="Silar P."/>
            <person name="Natvig D."/>
            <person name="Lalanne C."/>
            <person name="Gautier V."/>
            <person name="Ament-Velasquez S.L."/>
            <person name="Kruys A."/>
            <person name="Hutchinson M.I."/>
            <person name="Powell A.J."/>
            <person name="Barry K."/>
            <person name="Miller A.N."/>
            <person name="Grigoriev I.V."/>
            <person name="Debuchy R."/>
            <person name="Gladieux P."/>
            <person name="Thoren M.H."/>
            <person name="Johannesson H."/>
        </authorList>
    </citation>
    <scope>NUCLEOTIDE SEQUENCE</scope>
    <source>
        <strain evidence="5">CBS 168.71</strain>
    </source>
</reference>
<dbReference type="AlphaFoldDB" id="A0AAE0LMR7"/>
<feature type="domain" description="Tandem CCCH zinc finger" evidence="4">
    <location>
        <begin position="382"/>
        <end position="432"/>
    </location>
</feature>
<sequence length="436" mass="48539">MSDVRAKMEGLKADWDSCKSQDDRKHSLISDLFTHIDYLSSELSDAKLELRDKKDVIKLTRDRLEEREMEVKALQIEKARLDFACVVIDGDSMPFKDELVKLGVEGGKRTASLLKQAVQEELTSSTPTAAHHVQVHVRVYANVAGLAKTYNEMDVLSEATFDDFVRGFNMGDRLCDYIDAGNGKECADVKVNAYFQFCLANIHCQRILFGGTTDNGYARLLGPHAEDHAVRGRITLLEGPPFARELADIKDKFRTVPFDNVFRSHKLVNGKRGVSFYTTRPATPPVDYASAAAKVPSTPSPSSAAQRGSSPPSVLAPSGVLRNRRGQRVDPPLRYSQQDFQNLRALQLCNSFHLLGKCYYHDTFGECQHNHKEKLSTVQKAALRAVARQTPCMSGLSCSDPDCLHGHRCPRDLSGCVTSRCRFPPELHDVDATPVR</sequence>
<evidence type="ECO:0000256" key="1">
    <source>
        <dbReference type="SAM" id="Coils"/>
    </source>
</evidence>
<dbReference type="InterPro" id="IPR057683">
    <property type="entry name" value="DUF7923"/>
</dbReference>
<dbReference type="InterPro" id="IPR057654">
    <property type="entry name" value="Znf-CCCH_tandem"/>
</dbReference>
<dbReference type="PANTHER" id="PTHR37543:SF1">
    <property type="entry name" value="CCCH ZINC FINGER DNA BINDING PROTEIN (AFU_ORTHOLOGUE AFUA_5G12760)"/>
    <property type="match status" value="1"/>
</dbReference>
<dbReference type="GeneID" id="87841699"/>
<gene>
    <name evidence="5" type="ORF">B0H64DRAFT_409905</name>
</gene>
<name>A0AAE0LMR7_9PEZI</name>
<evidence type="ECO:0000259" key="3">
    <source>
        <dbReference type="Pfam" id="PF25540"/>
    </source>
</evidence>
<accession>A0AAE0LMR7</accession>
<dbReference type="Pfam" id="PF25540">
    <property type="entry name" value="DUF7923"/>
    <property type="match status" value="1"/>
</dbReference>
<dbReference type="RefSeq" id="XP_062654650.1">
    <property type="nucleotide sequence ID" value="XM_062804751.1"/>
</dbReference>
<dbReference type="PANTHER" id="PTHR37543">
    <property type="entry name" value="CCCH ZINC FINGER DNA BINDING PROTEIN (AFU_ORTHOLOGUE AFUA_5G12760)"/>
    <property type="match status" value="1"/>
</dbReference>
<keyword evidence="6" id="KW-1185">Reference proteome</keyword>
<dbReference type="EMBL" id="JAUEPN010000010">
    <property type="protein sequence ID" value="KAK3291136.1"/>
    <property type="molecule type" value="Genomic_DNA"/>
</dbReference>
<evidence type="ECO:0008006" key="7">
    <source>
        <dbReference type="Google" id="ProtNLM"/>
    </source>
</evidence>
<evidence type="ECO:0000313" key="5">
    <source>
        <dbReference type="EMBL" id="KAK3291136.1"/>
    </source>
</evidence>
<proteinExistence type="predicted"/>
<evidence type="ECO:0000256" key="2">
    <source>
        <dbReference type="SAM" id="MobiDB-lite"/>
    </source>
</evidence>
<evidence type="ECO:0000259" key="4">
    <source>
        <dbReference type="Pfam" id="PF25543"/>
    </source>
</evidence>
<feature type="compositionally biased region" description="Polar residues" evidence="2">
    <location>
        <begin position="300"/>
        <end position="312"/>
    </location>
</feature>
<feature type="coiled-coil region" evidence="1">
    <location>
        <begin position="47"/>
        <end position="77"/>
    </location>
</feature>
<reference evidence="5" key="1">
    <citation type="journal article" date="2023" name="Mol. Phylogenet. Evol.">
        <title>Genome-scale phylogeny and comparative genomics of the fungal order Sordariales.</title>
        <authorList>
            <person name="Hensen N."/>
            <person name="Bonometti L."/>
            <person name="Westerberg I."/>
            <person name="Brannstrom I.O."/>
            <person name="Guillou S."/>
            <person name="Cros-Aarteil S."/>
            <person name="Calhoun S."/>
            <person name="Haridas S."/>
            <person name="Kuo A."/>
            <person name="Mondo S."/>
            <person name="Pangilinan J."/>
            <person name="Riley R."/>
            <person name="LaButti K."/>
            <person name="Andreopoulos B."/>
            <person name="Lipzen A."/>
            <person name="Chen C."/>
            <person name="Yan M."/>
            <person name="Daum C."/>
            <person name="Ng V."/>
            <person name="Clum A."/>
            <person name="Steindorff A."/>
            <person name="Ohm R.A."/>
            <person name="Martin F."/>
            <person name="Silar P."/>
            <person name="Natvig D.O."/>
            <person name="Lalanne C."/>
            <person name="Gautier V."/>
            <person name="Ament-Velasquez S.L."/>
            <person name="Kruys A."/>
            <person name="Hutchinson M.I."/>
            <person name="Powell A.J."/>
            <person name="Barry K."/>
            <person name="Miller A.N."/>
            <person name="Grigoriev I.V."/>
            <person name="Debuchy R."/>
            <person name="Gladieux P."/>
            <person name="Hiltunen Thoren M."/>
            <person name="Johannesson H."/>
        </authorList>
    </citation>
    <scope>NUCLEOTIDE SEQUENCE</scope>
    <source>
        <strain evidence="5">CBS 168.71</strain>
    </source>
</reference>
<feature type="region of interest" description="Disordered" evidence="2">
    <location>
        <begin position="291"/>
        <end position="330"/>
    </location>
</feature>